<dbReference type="Proteomes" id="UP000017559">
    <property type="component" value="Unassembled WGS sequence"/>
</dbReference>
<dbReference type="InterPro" id="IPR037132">
    <property type="entry name" value="N_Gln_amidohydro_ab_roll_sf"/>
</dbReference>
<evidence type="ECO:0000256" key="1">
    <source>
        <dbReference type="ARBA" id="ARBA00008985"/>
    </source>
</evidence>
<dbReference type="KEGG" id="mrr:Moror_6484"/>
<evidence type="ECO:0000259" key="9">
    <source>
        <dbReference type="Pfam" id="PF09764"/>
    </source>
</evidence>
<dbReference type="GO" id="GO:0005829">
    <property type="term" value="C:cytosol"/>
    <property type="evidence" value="ECO:0007669"/>
    <property type="project" value="TreeGrafter"/>
</dbReference>
<dbReference type="EMBL" id="AWSO01000038">
    <property type="protein sequence ID" value="ESK96906.1"/>
    <property type="molecule type" value="Genomic_DNA"/>
</dbReference>
<sequence length="217" mass="24679">MTLSPPLTPTDRQYTLFWCEENVYLLAQNFLRDAQIVSNWDLFAVFISNAAQTVALWNQKLAQEPGLPVVWDYHVILVLRLRLKNPGDQPVAWVYDFDTILSFPTSWTDYFGKTFSAHVLPNFQSSFRVIPANEYIDHFASDRSHMVHSFSSPQESEDADPIYLKPPPPYPCICGPSSKLRGVAHNLPGFISMWSTDGYGRVFSFEDADTFFSGLAI</sequence>
<reference evidence="10 11" key="1">
    <citation type="journal article" date="2014" name="BMC Genomics">
        <title>Genome and secretome analysis of the hemibiotrophic fungal pathogen, Moniliophthora roreri, which causes frosty pod rot disease of cacao: mechanisms of the biotrophic and necrotrophic phases.</title>
        <authorList>
            <person name="Meinhardt L.W."/>
            <person name="Costa G.G.L."/>
            <person name="Thomazella D.P.T."/>
            <person name="Teixeira P.J.P.L."/>
            <person name="Carazzolle M.F."/>
            <person name="Schuster S.C."/>
            <person name="Carlson J.E."/>
            <person name="Guiltinan M.J."/>
            <person name="Mieczkowski P."/>
            <person name="Farmer A."/>
            <person name="Ramaraj T."/>
            <person name="Crozier J."/>
            <person name="Davis R.E."/>
            <person name="Shao J."/>
            <person name="Melnick R.L."/>
            <person name="Pereira G.A.G."/>
            <person name="Bailey B.A."/>
        </authorList>
    </citation>
    <scope>NUCLEOTIDE SEQUENCE [LARGE SCALE GENOMIC DNA]</scope>
    <source>
        <strain evidence="10 11">MCA 2997</strain>
    </source>
</reference>
<comment type="catalytic activity">
    <reaction evidence="7 8">
        <text>N-terminal L-glutaminyl-[protein] + H2O = N-terminal L-glutamyl-[protein] + NH4(+)</text>
        <dbReference type="Rhea" id="RHEA:50680"/>
        <dbReference type="Rhea" id="RHEA-COMP:12668"/>
        <dbReference type="Rhea" id="RHEA-COMP:12777"/>
        <dbReference type="ChEBI" id="CHEBI:15377"/>
        <dbReference type="ChEBI" id="CHEBI:28938"/>
        <dbReference type="ChEBI" id="CHEBI:64721"/>
        <dbReference type="ChEBI" id="CHEBI:64722"/>
        <dbReference type="EC" id="3.5.1.122"/>
    </reaction>
</comment>
<dbReference type="Gene3D" id="3.10.620.10">
    <property type="entry name" value="Protein N-terminal glutamine amidohydrolase, alpha beta roll"/>
    <property type="match status" value="1"/>
</dbReference>
<dbReference type="Pfam" id="PF09764">
    <property type="entry name" value="Nt_Gln_amidase"/>
    <property type="match status" value="1"/>
</dbReference>
<comment type="caution">
    <text evidence="10">The sequence shown here is derived from an EMBL/GenBank/DDBJ whole genome shotgun (WGS) entry which is preliminary data.</text>
</comment>
<evidence type="ECO:0000313" key="10">
    <source>
        <dbReference type="EMBL" id="ESK96906.1"/>
    </source>
</evidence>
<dbReference type="InterPro" id="IPR039733">
    <property type="entry name" value="NTAQ1"/>
</dbReference>
<keyword evidence="5 8" id="KW-0378">Hydrolase</keyword>
<gene>
    <name evidence="10" type="ORF">Moror_6484</name>
</gene>
<dbReference type="InterPro" id="IPR023128">
    <property type="entry name" value="Prot_N_Gln_amidohydro_ab_roll"/>
</dbReference>
<name>V2XVK6_MONRO</name>
<evidence type="ECO:0000256" key="4">
    <source>
        <dbReference type="ARBA" id="ARBA00021247"/>
    </source>
</evidence>
<evidence type="ECO:0000256" key="7">
    <source>
        <dbReference type="ARBA" id="ARBA00048768"/>
    </source>
</evidence>
<dbReference type="OrthoDB" id="191192at2759"/>
<dbReference type="GO" id="GO:0008418">
    <property type="term" value="F:protein-N-terminal asparagine amidohydrolase activity"/>
    <property type="evidence" value="ECO:0007669"/>
    <property type="project" value="UniProtKB-UniRule"/>
</dbReference>
<feature type="domain" description="Protein N-terminal glutamine amidohydrolase alpha beta roll" evidence="9">
    <location>
        <begin position="14"/>
        <end position="211"/>
    </location>
</feature>
<keyword evidence="11" id="KW-1185">Reference proteome</keyword>
<comment type="similarity">
    <text evidence="1 8">Belongs to the NTAQ1 family.</text>
</comment>
<organism evidence="10 11">
    <name type="scientific">Moniliophthora roreri (strain MCA 2997)</name>
    <name type="common">Cocoa frosty pod rot fungus</name>
    <name type="synonym">Crinipellis roreri</name>
    <dbReference type="NCBI Taxonomy" id="1381753"/>
    <lineage>
        <taxon>Eukaryota</taxon>
        <taxon>Fungi</taxon>
        <taxon>Dikarya</taxon>
        <taxon>Basidiomycota</taxon>
        <taxon>Agaricomycotina</taxon>
        <taxon>Agaricomycetes</taxon>
        <taxon>Agaricomycetidae</taxon>
        <taxon>Agaricales</taxon>
        <taxon>Marasmiineae</taxon>
        <taxon>Marasmiaceae</taxon>
        <taxon>Moniliophthora</taxon>
    </lineage>
</organism>
<comment type="function">
    <text evidence="8">Mediates the side-chain deamidation of N-terminal glutamine residues to glutamate, an important step in N-end rule pathway of protein degradation. Conversion of the resulting N-terminal glutamine to glutamate renders the protein susceptible to arginylation, polyubiquitination and degradation as specified by the N-end rule. Does not act on substrates with internal or C-terminal glutamine and does not act on non-glutamine residues in any position.</text>
</comment>
<evidence type="ECO:0000256" key="3">
    <source>
        <dbReference type="ARBA" id="ARBA00012718"/>
    </source>
</evidence>
<evidence type="ECO:0000256" key="5">
    <source>
        <dbReference type="ARBA" id="ARBA00022801"/>
    </source>
</evidence>
<dbReference type="PANTHER" id="PTHR13035">
    <property type="entry name" value="PROTEIN N-TERMINAL GLUTAMINE AMIDOHYDROLASE"/>
    <property type="match status" value="1"/>
</dbReference>
<dbReference type="EC" id="3.5.1.122" evidence="3 8"/>
<proteinExistence type="inferred from homology"/>
<evidence type="ECO:0000313" key="11">
    <source>
        <dbReference type="Proteomes" id="UP000017559"/>
    </source>
</evidence>
<evidence type="ECO:0000256" key="8">
    <source>
        <dbReference type="RuleBase" id="RU367082"/>
    </source>
</evidence>
<dbReference type="GO" id="GO:0005634">
    <property type="term" value="C:nucleus"/>
    <property type="evidence" value="ECO:0007669"/>
    <property type="project" value="TreeGrafter"/>
</dbReference>
<dbReference type="HOGENOM" id="CLU_091083_0_0_1"/>
<comment type="subunit">
    <text evidence="2 8">Monomer.</text>
</comment>
<dbReference type="GO" id="GO:0070773">
    <property type="term" value="F:protein-N-terminal glutamine amidohydrolase activity"/>
    <property type="evidence" value="ECO:0007669"/>
    <property type="project" value="UniProtKB-UniRule"/>
</dbReference>
<dbReference type="AlphaFoldDB" id="V2XVK6"/>
<evidence type="ECO:0000256" key="2">
    <source>
        <dbReference type="ARBA" id="ARBA00011245"/>
    </source>
</evidence>
<accession>V2XVK6</accession>
<protein>
    <recommendedName>
        <fullName evidence="4 8">Protein N-terminal glutamine amidohydrolase</fullName>
        <ecNumber evidence="3 8">3.5.1.122</ecNumber>
    </recommendedName>
    <alternativeName>
        <fullName evidence="6 8">Protein NH2-terminal glutamine deamidase</fullName>
    </alternativeName>
</protein>
<evidence type="ECO:0000256" key="6">
    <source>
        <dbReference type="ARBA" id="ARBA00029677"/>
    </source>
</evidence>
<dbReference type="PANTHER" id="PTHR13035:SF0">
    <property type="entry name" value="PROTEIN N-TERMINAL GLUTAMINE AMIDOHYDROLASE"/>
    <property type="match status" value="1"/>
</dbReference>